<evidence type="ECO:0000256" key="1">
    <source>
        <dbReference type="SAM" id="MobiDB-lite"/>
    </source>
</evidence>
<dbReference type="PROSITE" id="PS50994">
    <property type="entry name" value="INTEGRASE"/>
    <property type="match status" value="1"/>
</dbReference>
<dbReference type="Gene3D" id="3.30.420.10">
    <property type="entry name" value="Ribonuclease H-like superfamily/Ribonuclease H"/>
    <property type="match status" value="1"/>
</dbReference>
<dbReference type="InterPro" id="IPR036397">
    <property type="entry name" value="RNaseH_sf"/>
</dbReference>
<keyword evidence="3" id="KW-1185">Reference proteome</keyword>
<evidence type="ECO:0000259" key="2">
    <source>
        <dbReference type="PROSITE" id="PS50994"/>
    </source>
</evidence>
<dbReference type="InterPro" id="IPR012337">
    <property type="entry name" value="RNaseH-like_sf"/>
</dbReference>
<dbReference type="AlphaFoldDB" id="A0A915J8Y0"/>
<sequence length="166" mass="18860">MTFQTATSKDDVLCLVIKLVNKCDNGPEYRSDAFTEFLSKGPIQHHATPVYHPQSKGKVEVFNHSLTFHAQAMATSNTPFAAVITELLARFRAEHPSPETLLPAEIMFNQHAHLPFEPRQSISEPAIPQLKKARQNVHFEEKHRPKQQKPPHRNPLFNIGDKVPVR</sequence>
<proteinExistence type="predicted"/>
<name>A0A915J8Y0_ROMCU</name>
<protein>
    <submittedName>
        <fullName evidence="4">Integrase catalytic domain-containing protein</fullName>
    </submittedName>
</protein>
<dbReference type="PANTHER" id="PTHR37984:SF15">
    <property type="entry name" value="INTEGRASE CATALYTIC DOMAIN-CONTAINING PROTEIN"/>
    <property type="match status" value="1"/>
</dbReference>
<dbReference type="PANTHER" id="PTHR37984">
    <property type="entry name" value="PROTEIN CBG26694"/>
    <property type="match status" value="1"/>
</dbReference>
<dbReference type="GO" id="GO:0003676">
    <property type="term" value="F:nucleic acid binding"/>
    <property type="evidence" value="ECO:0007669"/>
    <property type="project" value="InterPro"/>
</dbReference>
<reference evidence="4" key="1">
    <citation type="submission" date="2022-11" db="UniProtKB">
        <authorList>
            <consortium name="WormBaseParasite"/>
        </authorList>
    </citation>
    <scope>IDENTIFICATION</scope>
</reference>
<evidence type="ECO:0000313" key="3">
    <source>
        <dbReference type="Proteomes" id="UP000887565"/>
    </source>
</evidence>
<dbReference type="Proteomes" id="UP000887565">
    <property type="component" value="Unplaced"/>
</dbReference>
<dbReference type="InterPro" id="IPR050951">
    <property type="entry name" value="Retrovirus_Pol_polyprotein"/>
</dbReference>
<evidence type="ECO:0000313" key="4">
    <source>
        <dbReference type="WBParaSite" id="nRc.2.0.1.t22924-RA"/>
    </source>
</evidence>
<accession>A0A915J8Y0</accession>
<feature type="domain" description="Integrase catalytic" evidence="2">
    <location>
        <begin position="1"/>
        <end position="111"/>
    </location>
</feature>
<organism evidence="3 4">
    <name type="scientific">Romanomermis culicivorax</name>
    <name type="common">Nematode worm</name>
    <dbReference type="NCBI Taxonomy" id="13658"/>
    <lineage>
        <taxon>Eukaryota</taxon>
        <taxon>Metazoa</taxon>
        <taxon>Ecdysozoa</taxon>
        <taxon>Nematoda</taxon>
        <taxon>Enoplea</taxon>
        <taxon>Dorylaimia</taxon>
        <taxon>Mermithida</taxon>
        <taxon>Mermithoidea</taxon>
        <taxon>Mermithidae</taxon>
        <taxon>Romanomermis</taxon>
    </lineage>
</organism>
<dbReference type="WBParaSite" id="nRc.2.0.1.t22924-RA">
    <property type="protein sequence ID" value="nRc.2.0.1.t22924-RA"/>
    <property type="gene ID" value="nRc.2.0.1.g22924"/>
</dbReference>
<dbReference type="InterPro" id="IPR001584">
    <property type="entry name" value="Integrase_cat-core"/>
</dbReference>
<feature type="region of interest" description="Disordered" evidence="1">
    <location>
        <begin position="125"/>
        <end position="166"/>
    </location>
</feature>
<dbReference type="SUPFAM" id="SSF53098">
    <property type="entry name" value="Ribonuclease H-like"/>
    <property type="match status" value="1"/>
</dbReference>
<dbReference type="GO" id="GO:0015074">
    <property type="term" value="P:DNA integration"/>
    <property type="evidence" value="ECO:0007669"/>
    <property type="project" value="InterPro"/>
</dbReference>